<evidence type="ECO:0000313" key="13">
    <source>
        <dbReference type="EMBL" id="KEQ73719.1"/>
    </source>
</evidence>
<evidence type="ECO:0000256" key="2">
    <source>
        <dbReference type="ARBA" id="ARBA00005619"/>
    </source>
</evidence>
<reference evidence="13 14" key="1">
    <citation type="journal article" date="2014" name="BMC Genomics">
        <title>Genome sequencing of four Aureobasidium pullulans varieties: biotechnological potential, stress tolerance, and description of new species.</title>
        <authorList>
            <person name="Gostin Ar C."/>
            <person name="Ohm R.A."/>
            <person name="Kogej T."/>
            <person name="Sonjak S."/>
            <person name="Turk M."/>
            <person name="Zajc J."/>
            <person name="Zalar P."/>
            <person name="Grube M."/>
            <person name="Sun H."/>
            <person name="Han J."/>
            <person name="Sharma A."/>
            <person name="Chiniquy J."/>
            <person name="Ngan C.Y."/>
            <person name="Lipzen A."/>
            <person name="Barry K."/>
            <person name="Grigoriev I.V."/>
            <person name="Gunde-Cimerman N."/>
        </authorList>
    </citation>
    <scope>NUCLEOTIDE SEQUENCE [LARGE SCALE GENOMIC DNA]</scope>
    <source>
        <strain evidence="13 14">CBS 147.97</strain>
    </source>
</reference>
<dbReference type="SUPFAM" id="SSF52540">
    <property type="entry name" value="P-loop containing nucleoside triphosphate hydrolases"/>
    <property type="match status" value="1"/>
</dbReference>
<comment type="similarity">
    <text evidence="2">Belongs to the SRP receptor beta subunit family.</text>
</comment>
<evidence type="ECO:0000256" key="7">
    <source>
        <dbReference type="ARBA" id="ARBA00022989"/>
    </source>
</evidence>
<dbReference type="OrthoDB" id="41266at2759"/>
<dbReference type="InterPro" id="IPR027417">
    <property type="entry name" value="P-loop_NTPase"/>
</dbReference>
<dbReference type="Proteomes" id="UP000027730">
    <property type="component" value="Unassembled WGS sequence"/>
</dbReference>
<protein>
    <recommendedName>
        <fullName evidence="3">Signal recognition particle receptor subunit beta</fullName>
    </recommendedName>
</protein>
<dbReference type="CDD" id="cd04105">
    <property type="entry name" value="SR_beta"/>
    <property type="match status" value="1"/>
</dbReference>
<comment type="subcellular location">
    <subcellularLocation>
        <location evidence="1">Endoplasmic reticulum membrane</location>
        <topology evidence="1">Single-pass membrane protein</topology>
    </subcellularLocation>
</comment>
<keyword evidence="10 13" id="KW-0675">Receptor</keyword>
<keyword evidence="4 12" id="KW-0812">Transmembrane</keyword>
<dbReference type="Pfam" id="PF09439">
    <property type="entry name" value="SRPRB"/>
    <property type="match status" value="1"/>
</dbReference>
<evidence type="ECO:0000256" key="4">
    <source>
        <dbReference type="ARBA" id="ARBA00022692"/>
    </source>
</evidence>
<evidence type="ECO:0000256" key="8">
    <source>
        <dbReference type="ARBA" id="ARBA00023134"/>
    </source>
</evidence>
<name>A0A074WQ59_9PEZI</name>
<evidence type="ECO:0000256" key="5">
    <source>
        <dbReference type="ARBA" id="ARBA00022741"/>
    </source>
</evidence>
<dbReference type="AlphaFoldDB" id="A0A074WQ59"/>
<keyword evidence="6" id="KW-0256">Endoplasmic reticulum</keyword>
<evidence type="ECO:0000256" key="12">
    <source>
        <dbReference type="SAM" id="Phobius"/>
    </source>
</evidence>
<evidence type="ECO:0000256" key="9">
    <source>
        <dbReference type="ARBA" id="ARBA00023136"/>
    </source>
</evidence>
<keyword evidence="7 12" id="KW-1133">Transmembrane helix</keyword>
<feature type="region of interest" description="Disordered" evidence="11">
    <location>
        <begin position="94"/>
        <end position="120"/>
    </location>
</feature>
<dbReference type="RefSeq" id="XP_013428180.1">
    <property type="nucleotide sequence ID" value="XM_013572726.1"/>
</dbReference>
<keyword evidence="9 12" id="KW-0472">Membrane</keyword>
<dbReference type="GO" id="GO:0005789">
    <property type="term" value="C:endoplasmic reticulum membrane"/>
    <property type="evidence" value="ECO:0007669"/>
    <property type="project" value="UniProtKB-SubCell"/>
</dbReference>
<evidence type="ECO:0000256" key="11">
    <source>
        <dbReference type="SAM" id="MobiDB-lite"/>
    </source>
</evidence>
<dbReference type="EMBL" id="KL584708">
    <property type="protein sequence ID" value="KEQ73719.1"/>
    <property type="molecule type" value="Genomic_DNA"/>
</dbReference>
<dbReference type="HOGENOM" id="CLU_052538_0_0_1"/>
<feature type="compositionally biased region" description="Basic and acidic residues" evidence="11">
    <location>
        <begin position="96"/>
        <end position="110"/>
    </location>
</feature>
<gene>
    <name evidence="13" type="ORF">M436DRAFT_72128</name>
</gene>
<evidence type="ECO:0000256" key="10">
    <source>
        <dbReference type="ARBA" id="ARBA00023170"/>
    </source>
</evidence>
<dbReference type="InterPro" id="IPR019009">
    <property type="entry name" value="SRP_receptor_beta_su"/>
</dbReference>
<accession>A0A074WQ59</accession>
<evidence type="ECO:0000313" key="14">
    <source>
        <dbReference type="Proteomes" id="UP000027730"/>
    </source>
</evidence>
<dbReference type="Gene3D" id="3.40.50.300">
    <property type="entry name" value="P-loop containing nucleotide triphosphate hydrolases"/>
    <property type="match status" value="1"/>
</dbReference>
<dbReference type="GO" id="GO:0005525">
    <property type="term" value="F:GTP binding"/>
    <property type="evidence" value="ECO:0007669"/>
    <property type="project" value="UniProtKB-KW"/>
</dbReference>
<dbReference type="STRING" id="1043004.A0A074WQ59"/>
<evidence type="ECO:0000256" key="6">
    <source>
        <dbReference type="ARBA" id="ARBA00022824"/>
    </source>
</evidence>
<feature type="transmembrane region" description="Helical" evidence="12">
    <location>
        <begin position="16"/>
        <end position="38"/>
    </location>
</feature>
<proteinExistence type="inferred from homology"/>
<keyword evidence="5" id="KW-0547">Nucleotide-binding</keyword>
<keyword evidence="8" id="KW-0342">GTP-binding</keyword>
<keyword evidence="14" id="KW-1185">Reference proteome</keyword>
<evidence type="ECO:0000256" key="1">
    <source>
        <dbReference type="ARBA" id="ARBA00004389"/>
    </source>
</evidence>
<evidence type="ECO:0000256" key="3">
    <source>
        <dbReference type="ARBA" id="ARBA00020256"/>
    </source>
</evidence>
<dbReference type="GeneID" id="25415063"/>
<sequence>MDTAREWLTWSFSPTIGAMLFTLLLALSLPIIFHLILYRQSTANVVPSFVLLGPSGAGKTTLLTLLERGAPTATHTSQAPQTVTCTLPTGVSAESQKYRASDDPSKKERQVQVTDTPGHGKLRQHAYDAITSTTSLKGLIFIVDAAALSSPQGLSEAATYLHDILLVLQKRHTGAKSSKGPAGIPVLIAANKLDLFTALPAQLVKKRLEDEITKIRSTRAKGLLDSAVDMEDDEDREWLGEGGEGSFNFGQMKEAEIEVSVLGGNASAKGEEKSQADAWWTWIAQQM</sequence>
<organism evidence="13 14">
    <name type="scientific">Aureobasidium namibiae CBS 147.97</name>
    <dbReference type="NCBI Taxonomy" id="1043004"/>
    <lineage>
        <taxon>Eukaryota</taxon>
        <taxon>Fungi</taxon>
        <taxon>Dikarya</taxon>
        <taxon>Ascomycota</taxon>
        <taxon>Pezizomycotina</taxon>
        <taxon>Dothideomycetes</taxon>
        <taxon>Dothideomycetidae</taxon>
        <taxon>Dothideales</taxon>
        <taxon>Saccotheciaceae</taxon>
        <taxon>Aureobasidium</taxon>
    </lineage>
</organism>